<organism evidence="1 2">
    <name type="scientific">Lactuca sativa</name>
    <name type="common">Garden lettuce</name>
    <dbReference type="NCBI Taxonomy" id="4236"/>
    <lineage>
        <taxon>Eukaryota</taxon>
        <taxon>Viridiplantae</taxon>
        <taxon>Streptophyta</taxon>
        <taxon>Embryophyta</taxon>
        <taxon>Tracheophyta</taxon>
        <taxon>Spermatophyta</taxon>
        <taxon>Magnoliopsida</taxon>
        <taxon>eudicotyledons</taxon>
        <taxon>Gunneridae</taxon>
        <taxon>Pentapetalae</taxon>
        <taxon>asterids</taxon>
        <taxon>campanulids</taxon>
        <taxon>Asterales</taxon>
        <taxon>Asteraceae</taxon>
        <taxon>Cichorioideae</taxon>
        <taxon>Cichorieae</taxon>
        <taxon>Lactucinae</taxon>
        <taxon>Lactuca</taxon>
    </lineage>
</organism>
<reference evidence="1 2" key="1">
    <citation type="journal article" date="2017" name="Nat. Commun.">
        <title>Genome assembly with in vitro proximity ligation data and whole-genome triplication in lettuce.</title>
        <authorList>
            <person name="Reyes-Chin-Wo S."/>
            <person name="Wang Z."/>
            <person name="Yang X."/>
            <person name="Kozik A."/>
            <person name="Arikit S."/>
            <person name="Song C."/>
            <person name="Xia L."/>
            <person name="Froenicke L."/>
            <person name="Lavelle D.O."/>
            <person name="Truco M.J."/>
            <person name="Xia R."/>
            <person name="Zhu S."/>
            <person name="Xu C."/>
            <person name="Xu H."/>
            <person name="Xu X."/>
            <person name="Cox K."/>
            <person name="Korf I."/>
            <person name="Meyers B.C."/>
            <person name="Michelmore R.W."/>
        </authorList>
    </citation>
    <scope>NUCLEOTIDE SEQUENCE [LARGE SCALE GENOMIC DNA]</scope>
    <source>
        <strain evidence="2">cv. Salinas</strain>
        <tissue evidence="1">Seedlings</tissue>
    </source>
</reference>
<accession>A0A9R1XTD1</accession>
<dbReference type="AlphaFoldDB" id="A0A9R1XTD1"/>
<dbReference type="Proteomes" id="UP000235145">
    <property type="component" value="Unassembled WGS sequence"/>
</dbReference>
<gene>
    <name evidence="1" type="ORF">LSAT_V11C100027610</name>
</gene>
<comment type="caution">
    <text evidence="1">The sequence shown here is derived from an EMBL/GenBank/DDBJ whole genome shotgun (WGS) entry which is preliminary data.</text>
</comment>
<dbReference type="EMBL" id="NBSK02000001">
    <property type="protein sequence ID" value="KAJ0225081.1"/>
    <property type="molecule type" value="Genomic_DNA"/>
</dbReference>
<keyword evidence="2" id="KW-1185">Reference proteome</keyword>
<evidence type="ECO:0000313" key="2">
    <source>
        <dbReference type="Proteomes" id="UP000235145"/>
    </source>
</evidence>
<sequence>MVSFRELAASLPLSELGIAEELEAAARVVECLIRLAEDDGGTVEENGPIFLACDTILKSSFKEEIGVHIDDSYFIKLFGVLSSWAEDDVDWSSTMMAASICSLILDSTSETVLECHPHFTRKTSYIMEEFENRITSQVELDFRVVFDQELGLILMLRDMMIGWIHEGF</sequence>
<name>A0A9R1XTD1_LACSA</name>
<proteinExistence type="predicted"/>
<evidence type="ECO:0000313" key="1">
    <source>
        <dbReference type="EMBL" id="KAJ0225081.1"/>
    </source>
</evidence>
<protein>
    <submittedName>
        <fullName evidence="1">Uncharacterized protein</fullName>
    </submittedName>
</protein>